<proteinExistence type="inferred from homology"/>
<evidence type="ECO:0000256" key="8">
    <source>
        <dbReference type="PIRSR" id="PIRSR600243-1"/>
    </source>
</evidence>
<dbReference type="STRING" id="935791.I3EE19"/>
<dbReference type="PROSITE" id="PS51476">
    <property type="entry name" value="PROTEASOME_BETA_2"/>
    <property type="match status" value="1"/>
</dbReference>
<protein>
    <recommendedName>
        <fullName evidence="9">Proteasome subunit beta</fullName>
    </recommendedName>
</protein>
<keyword evidence="4" id="KW-0888">Threonine protease</keyword>
<dbReference type="InParanoid" id="I3EE19"/>
<dbReference type="GO" id="GO:0005737">
    <property type="term" value="C:cytoplasm"/>
    <property type="evidence" value="ECO:0007669"/>
    <property type="project" value="UniProtKB-SubCell"/>
</dbReference>
<name>I3EE19_NEMP3</name>
<sequence>MLLYSTFYLSSVLLFLPVYFCISCCSYFNFFLFFYMQHNTAAMNSPAFEASCHNSNDVSETLQNIKMALEESATKTGTTIVGVKGNTFVILAADTRSTNGPIIADKNVSKIHTISKNISCCGAGTAADTRYTTKMAETALHLFSLKYNRVPLLSYCVNILKRHLFSYQGHISASLILGGVDEHGPGLFGIHPHGSVDTLPYTAQGSGSYAAIGMLETGWKPDMSEQEAIDLACKAIEAGIRNDLYSGSNIDICIIRQDSQEVFQKEHKRTYKEIGKKGERANTYVYPRESVKILKEDVFNLVTVTNEMEVEY</sequence>
<dbReference type="OMA" id="GTQVDLC"/>
<dbReference type="SUPFAM" id="SSF56235">
    <property type="entry name" value="N-terminal nucleophile aminohydrolases (Ntn hydrolases)"/>
    <property type="match status" value="1"/>
</dbReference>
<reference evidence="11" key="1">
    <citation type="submission" date="2011-01" db="EMBL/GenBank/DDBJ databases">
        <title>The Genome Sequence of Nematocida parisii strain ERTm3.</title>
        <authorList>
            <consortium name="The Broad Institute Genome Sequencing Platform"/>
            <consortium name="The Broad Institute Genome Sequencing Center for Infectious Disease"/>
            <person name="Cuomo C."/>
            <person name="Troemel E."/>
            <person name="Young S.K."/>
            <person name="Zeng Q."/>
            <person name="Gargeya S."/>
            <person name="Fitzgerald M."/>
            <person name="Haas B."/>
            <person name="Abouelleil A."/>
            <person name="Alvarado L."/>
            <person name="Arachchi H.M."/>
            <person name="Berlin A."/>
            <person name="Chapman S.B."/>
            <person name="Gearin G."/>
            <person name="Goldberg J."/>
            <person name="Griggs A."/>
            <person name="Gujja S."/>
            <person name="Hansen M."/>
            <person name="Heiman D."/>
            <person name="Howarth C."/>
            <person name="Larimer J."/>
            <person name="Lui A."/>
            <person name="MacDonald P.J.P."/>
            <person name="McCowen C."/>
            <person name="Montmayeur A."/>
            <person name="Murphy C."/>
            <person name="Neiman D."/>
            <person name="Pearson M."/>
            <person name="Priest M."/>
            <person name="Roberts A."/>
            <person name="Saif S."/>
            <person name="Shea T."/>
            <person name="Sisk P."/>
            <person name="Stolte C."/>
            <person name="Sykes S."/>
            <person name="Wortman J."/>
            <person name="Nusbaum C."/>
            <person name="Birren B."/>
        </authorList>
    </citation>
    <scope>NUCLEOTIDE SEQUENCE</scope>
    <source>
        <strain evidence="11">ERTm3</strain>
    </source>
</reference>
<evidence type="ECO:0000256" key="6">
    <source>
        <dbReference type="ARBA" id="ARBA00022942"/>
    </source>
</evidence>
<dbReference type="InterPro" id="IPR000243">
    <property type="entry name" value="Pept_T1A_subB"/>
</dbReference>
<evidence type="ECO:0000256" key="10">
    <source>
        <dbReference type="SAM" id="Phobius"/>
    </source>
</evidence>
<accession>I3EE19</accession>
<evidence type="ECO:0000256" key="5">
    <source>
        <dbReference type="ARBA" id="ARBA00022801"/>
    </source>
</evidence>
<dbReference type="PROSITE" id="PS00854">
    <property type="entry name" value="PROTEASOME_BETA_1"/>
    <property type="match status" value="1"/>
</dbReference>
<keyword evidence="10" id="KW-0472">Membrane</keyword>
<comment type="subcellular location">
    <subcellularLocation>
        <location evidence="9">Cytoplasm</location>
    </subcellularLocation>
    <subcellularLocation>
        <location evidence="9">Nucleus</location>
    </subcellularLocation>
</comment>
<dbReference type="HOGENOM" id="CLU_035750_3_3_1"/>
<dbReference type="InterPro" id="IPR016050">
    <property type="entry name" value="Proteasome_bsu_CS"/>
</dbReference>
<evidence type="ECO:0000256" key="1">
    <source>
        <dbReference type="ARBA" id="ARBA00001198"/>
    </source>
</evidence>
<dbReference type="OrthoDB" id="429533at2759"/>
<comment type="similarity">
    <text evidence="9">Belongs to the peptidase T1B family.</text>
</comment>
<dbReference type="InterPro" id="IPR029055">
    <property type="entry name" value="Ntn_hydrolases_N"/>
</dbReference>
<evidence type="ECO:0000256" key="9">
    <source>
        <dbReference type="RuleBase" id="RU004203"/>
    </source>
</evidence>
<dbReference type="PRINTS" id="PR00141">
    <property type="entry name" value="PROTEASOME"/>
</dbReference>
<evidence type="ECO:0000256" key="7">
    <source>
        <dbReference type="ARBA" id="ARBA00023242"/>
    </source>
</evidence>
<dbReference type="Proteomes" id="UP000002872">
    <property type="component" value="Unassembled WGS sequence"/>
</dbReference>
<dbReference type="CDD" id="cd03763">
    <property type="entry name" value="proteasome_beta_type_7"/>
    <property type="match status" value="1"/>
</dbReference>
<dbReference type="AlphaFoldDB" id="I3EE19"/>
<comment type="function">
    <text evidence="9">Component of the proteasome, a multicatalytic proteinase complex which is characterized by its ability to cleave peptides with Arg, Phe, Tyr, Leu, and Glu adjacent to the leaving group at neutral or slightly basic pH. The proteasome has an ATP-dependent proteolytic activity.</text>
</comment>
<dbReference type="VEuPathDB" id="MicrosporidiaDB:NEQG_02347"/>
<keyword evidence="10" id="KW-1133">Transmembrane helix</keyword>
<dbReference type="Gene3D" id="3.60.20.10">
    <property type="entry name" value="Glutamine Phosphoribosylpyrophosphate, subunit 1, domain 1"/>
    <property type="match status" value="1"/>
</dbReference>
<dbReference type="Pfam" id="PF00227">
    <property type="entry name" value="Proteasome"/>
    <property type="match status" value="1"/>
</dbReference>
<dbReference type="GO" id="GO:0019774">
    <property type="term" value="C:proteasome core complex, beta-subunit complex"/>
    <property type="evidence" value="ECO:0007669"/>
    <property type="project" value="UniProtKB-ARBA"/>
</dbReference>
<dbReference type="GO" id="GO:0004298">
    <property type="term" value="F:threonine-type endopeptidase activity"/>
    <property type="evidence" value="ECO:0007669"/>
    <property type="project" value="UniProtKB-KW"/>
</dbReference>
<dbReference type="InterPro" id="IPR001353">
    <property type="entry name" value="Proteasome_sua/b"/>
</dbReference>
<comment type="catalytic activity">
    <reaction evidence="1">
        <text>Cleavage of peptide bonds with very broad specificity.</text>
        <dbReference type="EC" id="3.4.25.1"/>
    </reaction>
</comment>
<keyword evidence="3" id="KW-0645">Protease</keyword>
<evidence type="ECO:0000313" key="12">
    <source>
        <dbReference type="Proteomes" id="UP000002872"/>
    </source>
</evidence>
<evidence type="ECO:0000256" key="4">
    <source>
        <dbReference type="ARBA" id="ARBA00022698"/>
    </source>
</evidence>
<dbReference type="GO" id="GO:0051603">
    <property type="term" value="P:proteolysis involved in protein catabolic process"/>
    <property type="evidence" value="ECO:0007669"/>
    <property type="project" value="InterPro"/>
</dbReference>
<keyword evidence="5" id="KW-0378">Hydrolase</keyword>
<dbReference type="GO" id="GO:0005634">
    <property type="term" value="C:nucleus"/>
    <property type="evidence" value="ECO:0007669"/>
    <property type="project" value="UniProtKB-SubCell"/>
</dbReference>
<feature type="active site" description="Nucleophile" evidence="8">
    <location>
        <position position="78"/>
    </location>
</feature>
<keyword evidence="12" id="KW-1185">Reference proteome</keyword>
<keyword evidence="10" id="KW-0812">Transmembrane</keyword>
<dbReference type="EMBL" id="GL870882">
    <property type="protein sequence ID" value="EIJ87466.1"/>
    <property type="molecule type" value="Genomic_DNA"/>
</dbReference>
<comment type="subunit">
    <text evidence="9">Component of the proteasome complex.</text>
</comment>
<dbReference type="PANTHER" id="PTHR32194">
    <property type="entry name" value="METALLOPROTEASE TLDD"/>
    <property type="match status" value="1"/>
</dbReference>
<dbReference type="InterPro" id="IPR023333">
    <property type="entry name" value="Proteasome_suB-type"/>
</dbReference>
<organism evidence="11 12">
    <name type="scientific">Nematocida parisii (strain ERTm3)</name>
    <name type="common">Nematode killer fungus</name>
    <dbReference type="NCBI Taxonomy" id="935791"/>
    <lineage>
        <taxon>Eukaryota</taxon>
        <taxon>Fungi</taxon>
        <taxon>Fungi incertae sedis</taxon>
        <taxon>Microsporidia</taxon>
        <taxon>Nematocida</taxon>
    </lineage>
</organism>
<evidence type="ECO:0000256" key="2">
    <source>
        <dbReference type="ARBA" id="ARBA00022490"/>
    </source>
</evidence>
<evidence type="ECO:0000313" key="11">
    <source>
        <dbReference type="EMBL" id="EIJ87466.1"/>
    </source>
</evidence>
<evidence type="ECO:0000256" key="3">
    <source>
        <dbReference type="ARBA" id="ARBA00022670"/>
    </source>
</evidence>
<dbReference type="FunCoup" id="I3EE19">
    <property type="interactions" value="157"/>
</dbReference>
<keyword evidence="6 9" id="KW-0647">Proteasome</keyword>
<dbReference type="PANTHER" id="PTHR32194:SF4">
    <property type="entry name" value="PROTEASOME SUBUNIT BETA TYPE-7"/>
    <property type="match status" value="1"/>
</dbReference>
<keyword evidence="2 9" id="KW-0963">Cytoplasm</keyword>
<gene>
    <name evidence="11" type="ORF">NEQG_02347</name>
</gene>
<keyword evidence="7 9" id="KW-0539">Nucleus</keyword>
<feature type="transmembrane region" description="Helical" evidence="10">
    <location>
        <begin position="12"/>
        <end position="35"/>
    </location>
</feature>